<accession>A0A6L2ZJB0</accession>
<evidence type="ECO:0000313" key="2">
    <source>
        <dbReference type="EMBL" id="GFM95170.1"/>
    </source>
</evidence>
<dbReference type="InterPro" id="IPR001795">
    <property type="entry name" value="RNA-dir_pol_luteovirus"/>
</dbReference>
<dbReference type="GO" id="GO:0006351">
    <property type="term" value="P:DNA-templated transcription"/>
    <property type="evidence" value="ECO:0007669"/>
    <property type="project" value="InterPro"/>
</dbReference>
<organism evidence="2">
    <name type="scientific">viral metagenome</name>
    <dbReference type="NCBI Taxonomy" id="1070528"/>
    <lineage>
        <taxon>unclassified sequences</taxon>
        <taxon>metagenomes</taxon>
        <taxon>organismal metagenomes</taxon>
    </lineage>
</organism>
<gene>
    <name evidence="2" type="ORF">MMARV_C042P1</name>
</gene>
<dbReference type="GO" id="GO:0000166">
    <property type="term" value="F:nucleotide binding"/>
    <property type="evidence" value="ECO:0007669"/>
    <property type="project" value="UniProtKB-KW"/>
</dbReference>
<dbReference type="AlphaFoldDB" id="A0A6L2ZJB0"/>
<dbReference type="EMBL" id="BLWB01000042">
    <property type="protein sequence ID" value="GFM95170.1"/>
    <property type="molecule type" value="Genomic_RNA"/>
</dbReference>
<protein>
    <submittedName>
        <fullName evidence="2">RNA-dependent RNA polymerase</fullName>
    </submittedName>
</protein>
<dbReference type="GO" id="GO:0003968">
    <property type="term" value="F:RNA-directed RNA polymerase activity"/>
    <property type="evidence" value="ECO:0007669"/>
    <property type="project" value="UniProtKB-KW"/>
</dbReference>
<name>A0A6L2ZJB0_9ZZZZ</name>
<sequence>AGSVHSQYSEDTARVPKERSLKNKFIALILEDERDAKYYLDRRPEIMAWSSVKYEWAKERAIYGTDITSYILAHYAFYNCEDTLPADFPVGKKARPSFVNARVAAVLEDTMPLCIDFEDFNSQHSIGAMKSVIRAYIDANKNRLEAEQLAAAEWTMLSMDNTVIIDNMGTKTTYRANGTLMSGWRLTTFMNSVLNYIYTRQIVGVIETRTRSIHNGDDVLMGVNNLEVARRAVQNSEKMGVRLQRKKCGFGGIAEFLRVDHMRGEYGQYLTRNIATLVHSRIESKIAIKAADLVQAMEDRLSEYLIRGGEVEIALNLRKNYYKRIAPKYDKTVEELHVIKHTHRVAGGISERTDAGVEHVIEETREAKEIELPESIPGIISYAAILKKKLELTVPVRVIEKRLRNATLNAVQMVFIRENISKNTDVQRYTVLRAIFKAYSDAAEDPLFGKAMLVGFVFDVLSKKASMRGLIRQLATSKQPLALLRVLA</sequence>
<dbReference type="GO" id="GO:0003723">
    <property type="term" value="F:RNA binding"/>
    <property type="evidence" value="ECO:0007669"/>
    <property type="project" value="InterPro"/>
</dbReference>
<dbReference type="InterPro" id="IPR043502">
    <property type="entry name" value="DNA/RNA_pol_sf"/>
</dbReference>
<keyword evidence="1" id="KW-0547">Nucleotide-binding</keyword>
<feature type="non-terminal residue" evidence="2">
    <location>
        <position position="1"/>
    </location>
</feature>
<comment type="caution">
    <text evidence="2">The sequence shown here is derived from an EMBL/GenBank/DDBJ whole genome shotgun (WGS) entry which is preliminary data.</text>
</comment>
<evidence type="ECO:0000256" key="1">
    <source>
        <dbReference type="ARBA" id="ARBA00022741"/>
    </source>
</evidence>
<keyword evidence="2" id="KW-0548">Nucleotidyltransferase</keyword>
<keyword evidence="2" id="KW-0808">Transferase</keyword>
<keyword evidence="2" id="KW-0696">RNA-directed RNA polymerase</keyword>
<reference evidence="2" key="1">
    <citation type="submission" date="2020-05" db="EMBL/GenBank/DDBJ databases">
        <title>Diverged and active partitiviruses in Lichen.</title>
        <authorList>
            <person name="Urayama S."/>
            <person name="Doi N."/>
            <person name="Kondo F."/>
            <person name="Chiba Y."/>
            <person name="Takaki Y."/>
            <person name="Hirai M."/>
            <person name="Minegishi Y."/>
            <person name="Hagiwara D."/>
            <person name="Nunoura T."/>
        </authorList>
    </citation>
    <scope>NUCLEOTIDE SEQUENCE</scope>
</reference>
<dbReference type="SUPFAM" id="SSF56672">
    <property type="entry name" value="DNA/RNA polymerases"/>
    <property type="match status" value="1"/>
</dbReference>
<dbReference type="Pfam" id="PF02123">
    <property type="entry name" value="RdRP_4"/>
    <property type="match status" value="1"/>
</dbReference>
<proteinExistence type="predicted"/>